<dbReference type="InterPro" id="IPR027417">
    <property type="entry name" value="P-loop_NTPase"/>
</dbReference>
<dbReference type="PANTHER" id="PTHR23077:SF171">
    <property type="entry name" value="NUCLEAR VALOSIN-CONTAINING PROTEIN-LIKE"/>
    <property type="match status" value="1"/>
</dbReference>
<evidence type="ECO:0000259" key="5">
    <source>
        <dbReference type="SMART" id="SM00382"/>
    </source>
</evidence>
<dbReference type="GO" id="GO:0016887">
    <property type="term" value="F:ATP hydrolysis activity"/>
    <property type="evidence" value="ECO:0007669"/>
    <property type="project" value="InterPro"/>
</dbReference>
<dbReference type="InterPro" id="IPR003960">
    <property type="entry name" value="ATPase_AAA_CS"/>
</dbReference>
<sequence>MSYGGDVQFLPRLKKLLDDFPGQAHDAWDVATDLKQRHPEYERKNSKAFLRMVTEALERLGRGPPKAEEAEAGSDRKSSENRKRKLSNKAKKKGAEVVVLDSENEEDPDSEKYVSYPDTNRANLTLANLYAGGTGKPSQALQKAPSTPSSSQPKRSSANKAPGSAVKGSNMSKPRGLGAVLEVEPKFSDIKFNDMGGCNRQFLEVCRMVLKMMKPRTYSTFVGCDPPKGLLINGPPGCGKTMFAQAIPGEFGIHMIRLAATELVSGVSGETEDKVRQLFEAAKRYSPCFLIIDDIDAITPKKETASREMERRIVTQLCNSLDELFTRSKDPRLEERLEFGADGDIKLNGNDTPEDPRVLVIGTTSRPDALDIGLRRRFDLEIALGIPDEYAREKIISVICKLPLDDSINVKMLARWTPGYVGADLKALMSAAANCAISRIFDTMVKRADQRQRQLTNAQVDEELGKVLSFLNSDDDPETIDRLGGFHVSMADFERAIELVQPSAKREGFATVPDVTWDDIGALSDVRCELDWSILKKVKRPEDFELLGIPNKPQGMLLSNFRLISSFLGILLCGPPGCGKTLLAKAVANEAGINFISVKGPELLNMYVGESERAVRTVFGRARDSSPCVIFFDELDALCPVRSQNESSGGARLVNQLLTEMDGVEARKQVFLIGATNRPDMIDPAILRPGRLDKIVFVDFPSGPDRADILRKSTKNGTEPRLAPSFDVDTFATDPALDGYTGADLTALIHEASIIALKQRFAENSEIDAVDTDHFRQALAKIRPSVSKADRAKYERMKKEYTKDTSKAAPPTPAVTASSSAMEV</sequence>
<evidence type="ECO:0000256" key="4">
    <source>
        <dbReference type="SAM" id="MobiDB-lite"/>
    </source>
</evidence>
<dbReference type="FunFam" id="3.40.50.300:FF:000149">
    <property type="entry name" value="Nuclear valosin-containing protein-like"/>
    <property type="match status" value="1"/>
</dbReference>
<dbReference type="InterPro" id="IPR003593">
    <property type="entry name" value="AAA+_ATPase"/>
</dbReference>
<evidence type="ECO:0000256" key="3">
    <source>
        <dbReference type="ARBA" id="ARBA00022840"/>
    </source>
</evidence>
<feature type="non-terminal residue" evidence="6">
    <location>
        <position position="824"/>
    </location>
</feature>
<protein>
    <recommendedName>
        <fullName evidence="5">AAA+ ATPase domain-containing protein</fullName>
    </recommendedName>
</protein>
<evidence type="ECO:0000313" key="6">
    <source>
        <dbReference type="EMBL" id="CAJ0581309.1"/>
    </source>
</evidence>
<dbReference type="PROSITE" id="PS00674">
    <property type="entry name" value="AAA"/>
    <property type="match status" value="1"/>
</dbReference>
<dbReference type="Gene3D" id="1.10.8.60">
    <property type="match status" value="2"/>
</dbReference>
<dbReference type="GO" id="GO:1990275">
    <property type="term" value="F:preribosome binding"/>
    <property type="evidence" value="ECO:0007669"/>
    <property type="project" value="TreeGrafter"/>
</dbReference>
<feature type="region of interest" description="Disordered" evidence="4">
    <location>
        <begin position="58"/>
        <end position="118"/>
    </location>
</feature>
<keyword evidence="2" id="KW-0547">Nucleotide-binding</keyword>
<feature type="domain" description="AAA+ ATPase" evidence="5">
    <location>
        <begin position="566"/>
        <end position="702"/>
    </location>
</feature>
<dbReference type="EMBL" id="CATQJA010002663">
    <property type="protein sequence ID" value="CAJ0581309.1"/>
    <property type="molecule type" value="Genomic_DNA"/>
</dbReference>
<dbReference type="PANTHER" id="PTHR23077">
    <property type="entry name" value="AAA-FAMILY ATPASE"/>
    <property type="match status" value="1"/>
</dbReference>
<feature type="compositionally biased region" description="Low complexity" evidence="4">
    <location>
        <begin position="814"/>
        <end position="824"/>
    </location>
</feature>
<dbReference type="SUPFAM" id="SSF52540">
    <property type="entry name" value="P-loop containing nucleoside triphosphate hydrolases"/>
    <property type="match status" value="2"/>
</dbReference>
<feature type="compositionally biased region" description="Basic and acidic residues" evidence="4">
    <location>
        <begin position="58"/>
        <end position="81"/>
    </location>
</feature>
<gene>
    <name evidence="6" type="ORF">MSPICULIGERA_LOCUS19473</name>
</gene>
<dbReference type="GO" id="GO:0005524">
    <property type="term" value="F:ATP binding"/>
    <property type="evidence" value="ECO:0007669"/>
    <property type="project" value="UniProtKB-KW"/>
</dbReference>
<dbReference type="Proteomes" id="UP001177023">
    <property type="component" value="Unassembled WGS sequence"/>
</dbReference>
<dbReference type="Pfam" id="PF17862">
    <property type="entry name" value="AAA_lid_3"/>
    <property type="match status" value="2"/>
</dbReference>
<keyword evidence="3" id="KW-0067">ATP-binding</keyword>
<organism evidence="6 7">
    <name type="scientific">Mesorhabditis spiculigera</name>
    <dbReference type="NCBI Taxonomy" id="96644"/>
    <lineage>
        <taxon>Eukaryota</taxon>
        <taxon>Metazoa</taxon>
        <taxon>Ecdysozoa</taxon>
        <taxon>Nematoda</taxon>
        <taxon>Chromadorea</taxon>
        <taxon>Rhabditida</taxon>
        <taxon>Rhabditina</taxon>
        <taxon>Rhabditomorpha</taxon>
        <taxon>Rhabditoidea</taxon>
        <taxon>Rhabditidae</taxon>
        <taxon>Mesorhabditinae</taxon>
        <taxon>Mesorhabditis</taxon>
    </lineage>
</organism>
<feature type="compositionally biased region" description="Basic residues" evidence="4">
    <location>
        <begin position="82"/>
        <end position="92"/>
    </location>
</feature>
<feature type="region of interest" description="Disordered" evidence="4">
    <location>
        <begin position="130"/>
        <end position="175"/>
    </location>
</feature>
<accession>A0AA36D7T9</accession>
<feature type="compositionally biased region" description="Low complexity" evidence="4">
    <location>
        <begin position="145"/>
        <end position="156"/>
    </location>
</feature>
<dbReference type="GO" id="GO:0003723">
    <property type="term" value="F:RNA binding"/>
    <property type="evidence" value="ECO:0007669"/>
    <property type="project" value="TreeGrafter"/>
</dbReference>
<dbReference type="InterPro" id="IPR003959">
    <property type="entry name" value="ATPase_AAA_core"/>
</dbReference>
<dbReference type="AlphaFoldDB" id="A0AA36D7T9"/>
<evidence type="ECO:0000256" key="2">
    <source>
        <dbReference type="ARBA" id="ARBA00022741"/>
    </source>
</evidence>
<dbReference type="GO" id="GO:0042254">
    <property type="term" value="P:ribosome biogenesis"/>
    <property type="evidence" value="ECO:0007669"/>
    <property type="project" value="TreeGrafter"/>
</dbReference>
<feature type="compositionally biased region" description="Basic and acidic residues" evidence="4">
    <location>
        <begin position="797"/>
        <end position="806"/>
    </location>
</feature>
<proteinExistence type="inferred from homology"/>
<evidence type="ECO:0000256" key="1">
    <source>
        <dbReference type="ARBA" id="ARBA00006914"/>
    </source>
</evidence>
<dbReference type="GO" id="GO:0005634">
    <property type="term" value="C:nucleus"/>
    <property type="evidence" value="ECO:0007669"/>
    <property type="project" value="TreeGrafter"/>
</dbReference>
<dbReference type="InterPro" id="IPR041569">
    <property type="entry name" value="AAA_lid_3"/>
</dbReference>
<evidence type="ECO:0000313" key="7">
    <source>
        <dbReference type="Proteomes" id="UP001177023"/>
    </source>
</evidence>
<feature type="domain" description="AAA+ ATPase" evidence="5">
    <location>
        <begin position="226"/>
        <end position="388"/>
    </location>
</feature>
<dbReference type="InterPro" id="IPR050168">
    <property type="entry name" value="AAA_ATPase_domain"/>
</dbReference>
<dbReference type="InterPro" id="IPR038100">
    <property type="entry name" value="NLV2_N_sf"/>
</dbReference>
<dbReference type="SMART" id="SM00382">
    <property type="entry name" value="AAA"/>
    <property type="match status" value="2"/>
</dbReference>
<dbReference type="Pfam" id="PF00004">
    <property type="entry name" value="AAA"/>
    <property type="match status" value="2"/>
</dbReference>
<keyword evidence="7" id="KW-1185">Reference proteome</keyword>
<dbReference type="Gene3D" id="1.10.10.2010">
    <property type="match status" value="1"/>
</dbReference>
<comment type="similarity">
    <text evidence="1">Belongs to the AAA ATPase family.</text>
</comment>
<dbReference type="Pfam" id="PF16725">
    <property type="entry name" value="Nucleolin_bd"/>
    <property type="match status" value="1"/>
</dbReference>
<dbReference type="Gene3D" id="3.40.50.300">
    <property type="entry name" value="P-loop containing nucleotide triphosphate hydrolases"/>
    <property type="match status" value="2"/>
</dbReference>
<feature type="region of interest" description="Disordered" evidence="4">
    <location>
        <begin position="797"/>
        <end position="824"/>
    </location>
</feature>
<dbReference type="InterPro" id="IPR031996">
    <property type="entry name" value="NVL2_nucleolin-bd"/>
</dbReference>
<comment type="caution">
    <text evidence="6">The sequence shown here is derived from an EMBL/GenBank/DDBJ whole genome shotgun (WGS) entry which is preliminary data.</text>
</comment>
<dbReference type="FunFam" id="1.10.8.60:FF:000185">
    <property type="entry name" value="CBN-MAC-1 protein"/>
    <property type="match status" value="1"/>
</dbReference>
<reference evidence="6" key="1">
    <citation type="submission" date="2023-06" db="EMBL/GenBank/DDBJ databases">
        <authorList>
            <person name="Delattre M."/>
        </authorList>
    </citation>
    <scope>NUCLEOTIDE SEQUENCE</scope>
    <source>
        <strain evidence="6">AF72</strain>
    </source>
</reference>
<name>A0AA36D7T9_9BILA</name>